<dbReference type="PROSITE" id="PS51257">
    <property type="entry name" value="PROKAR_LIPOPROTEIN"/>
    <property type="match status" value="1"/>
</dbReference>
<gene>
    <name evidence="2" type="ORF">OG222_30575</name>
</gene>
<evidence type="ECO:0000256" key="1">
    <source>
        <dbReference type="SAM" id="SignalP"/>
    </source>
</evidence>
<protein>
    <recommendedName>
        <fullName evidence="3">Lipoprotein</fullName>
    </recommendedName>
</protein>
<keyword evidence="1" id="KW-0732">Signal</keyword>
<evidence type="ECO:0000313" key="2">
    <source>
        <dbReference type="EMBL" id="WTQ77209.1"/>
    </source>
</evidence>
<accession>A0AAU1M1A2</accession>
<evidence type="ECO:0008006" key="3">
    <source>
        <dbReference type="Google" id="ProtNLM"/>
    </source>
</evidence>
<dbReference type="EMBL" id="CP108169">
    <property type="protein sequence ID" value="WTQ77209.1"/>
    <property type="molecule type" value="Genomic_DNA"/>
</dbReference>
<feature type="chain" id="PRO_5043950659" description="Lipoprotein" evidence="1">
    <location>
        <begin position="26"/>
        <end position="236"/>
    </location>
</feature>
<sequence length="236" mass="24908">MRAISTAVTAVLAGLLLGAAVTGCAGGGAEKELSADELLDEAHATMNALSTVTIAASTTVADGTGYSSRQTTDLEGRCTNRITWTGKGTLEQIRIDDTDYVRPDRAYLEQWSGRKAAEADEQDRWIKTPAAHAKPGDGLVDCTWPFSAFGTAVKGKPTEIGGRAAVSLKVTDEGDVDDEAKGVYTFYVATEGKPYLLRVAYKGTDYRSTTDFSAFDEPLAVRAPAEGDLLDAADAG</sequence>
<feature type="signal peptide" evidence="1">
    <location>
        <begin position="1"/>
        <end position="25"/>
    </location>
</feature>
<proteinExistence type="predicted"/>
<dbReference type="AlphaFoldDB" id="A0AAU1M1A2"/>
<organism evidence="2">
    <name type="scientific">Streptomyces sp. NBC_00148</name>
    <dbReference type="NCBI Taxonomy" id="2903626"/>
    <lineage>
        <taxon>Bacteria</taxon>
        <taxon>Bacillati</taxon>
        <taxon>Actinomycetota</taxon>
        <taxon>Actinomycetes</taxon>
        <taxon>Kitasatosporales</taxon>
        <taxon>Streptomycetaceae</taxon>
        <taxon>Streptomyces</taxon>
    </lineage>
</organism>
<name>A0AAU1M1A2_9ACTN</name>
<reference evidence="2" key="1">
    <citation type="submission" date="2022-10" db="EMBL/GenBank/DDBJ databases">
        <title>The complete genomes of actinobacterial strains from the NBC collection.</title>
        <authorList>
            <person name="Joergensen T.S."/>
            <person name="Alvarez Arevalo M."/>
            <person name="Sterndorff E.B."/>
            <person name="Faurdal D."/>
            <person name="Vuksanovic O."/>
            <person name="Mourched A.-S."/>
            <person name="Charusanti P."/>
            <person name="Shaw S."/>
            <person name="Blin K."/>
            <person name="Weber T."/>
        </authorList>
    </citation>
    <scope>NUCLEOTIDE SEQUENCE</scope>
    <source>
        <strain evidence="2">NBC_00148</strain>
    </source>
</reference>
<dbReference type="Gene3D" id="2.50.20.20">
    <property type="match status" value="1"/>
</dbReference>